<accession>A0A512H3R8</accession>
<dbReference type="Pfam" id="PF00534">
    <property type="entry name" value="Glycos_transf_1"/>
    <property type="match status" value="1"/>
</dbReference>
<keyword evidence="3" id="KW-1185">Reference proteome</keyword>
<dbReference type="PANTHER" id="PTHR46656:SF3">
    <property type="entry name" value="PUTATIVE-RELATED"/>
    <property type="match status" value="1"/>
</dbReference>
<dbReference type="GO" id="GO:0016757">
    <property type="term" value="F:glycosyltransferase activity"/>
    <property type="evidence" value="ECO:0007669"/>
    <property type="project" value="InterPro"/>
</dbReference>
<dbReference type="Proteomes" id="UP000321567">
    <property type="component" value="Unassembled WGS sequence"/>
</dbReference>
<gene>
    <name evidence="2" type="ORF">ROR02_02040</name>
</gene>
<protein>
    <recommendedName>
        <fullName evidence="1">Glycosyl transferase family 1 domain-containing protein</fullName>
    </recommendedName>
</protein>
<dbReference type="CDD" id="cd03801">
    <property type="entry name" value="GT4_PimA-like"/>
    <property type="match status" value="1"/>
</dbReference>
<sequence>MRVGIAWQMGLPSGWGTYALNLALQLSRLGHRPVPFSLSNAPLDQWLDPLGQRLLAPALAEHARMNHLLALHGELDLPYLVLHGLADGLDINPFSDQVRGQPDVGVVFFESALVPGPNLAAAERFKVIITGSSWNQMVLEAHGVTHARLHFQGIDPSVFHPAPRAGLMPPGRFVVFSGGKLEYRKGQDIVIAAFRIFHQRHPDALLVTAWHNLWPECLETLEESPHVDTLPTVDGRGRLCLGPWFEGLGLSPDAVLDLGPLANAATARVLRECDLAVFPNRCEGGTNLVAMEAMACGVPAIVSANTGHLDLIAGQRAMGEPVCWSLTEQGDLTDDGAQPWRTGWGETSVEELVEAMEDAYVHRERATRRGQAGARFLARWSWEAQVKDLMETLNTLA</sequence>
<organism evidence="2 3">
    <name type="scientific">Pararhodospirillum oryzae</name>
    <dbReference type="NCBI Taxonomy" id="478448"/>
    <lineage>
        <taxon>Bacteria</taxon>
        <taxon>Pseudomonadati</taxon>
        <taxon>Pseudomonadota</taxon>
        <taxon>Alphaproteobacteria</taxon>
        <taxon>Rhodospirillales</taxon>
        <taxon>Rhodospirillaceae</taxon>
        <taxon>Pararhodospirillum</taxon>
    </lineage>
</organism>
<reference evidence="2 3" key="1">
    <citation type="submission" date="2019-07" db="EMBL/GenBank/DDBJ databases">
        <title>Whole genome shotgun sequence of Rhodospirillum oryzae NBRC 107573.</title>
        <authorList>
            <person name="Hosoyama A."/>
            <person name="Uohara A."/>
            <person name="Ohji S."/>
            <person name="Ichikawa N."/>
        </authorList>
    </citation>
    <scope>NUCLEOTIDE SEQUENCE [LARGE SCALE GENOMIC DNA]</scope>
    <source>
        <strain evidence="2 3">NBRC 107573</strain>
    </source>
</reference>
<feature type="domain" description="Glycosyl transferase family 1" evidence="1">
    <location>
        <begin position="169"/>
        <end position="312"/>
    </location>
</feature>
<dbReference type="Gene3D" id="3.40.50.2000">
    <property type="entry name" value="Glycogen Phosphorylase B"/>
    <property type="match status" value="1"/>
</dbReference>
<dbReference type="SUPFAM" id="SSF53756">
    <property type="entry name" value="UDP-Glycosyltransferase/glycogen phosphorylase"/>
    <property type="match status" value="1"/>
</dbReference>
<evidence type="ECO:0000259" key="1">
    <source>
        <dbReference type="Pfam" id="PF00534"/>
    </source>
</evidence>
<name>A0A512H3R8_9PROT</name>
<evidence type="ECO:0000313" key="2">
    <source>
        <dbReference type="EMBL" id="GEO80073.1"/>
    </source>
</evidence>
<proteinExistence type="predicted"/>
<evidence type="ECO:0000313" key="3">
    <source>
        <dbReference type="Proteomes" id="UP000321567"/>
    </source>
</evidence>
<dbReference type="RefSeq" id="WP_147162141.1">
    <property type="nucleotide sequence ID" value="NZ_BJZO01000003.1"/>
</dbReference>
<comment type="caution">
    <text evidence="2">The sequence shown here is derived from an EMBL/GenBank/DDBJ whole genome shotgun (WGS) entry which is preliminary data.</text>
</comment>
<dbReference type="InterPro" id="IPR001296">
    <property type="entry name" value="Glyco_trans_1"/>
</dbReference>
<dbReference type="PANTHER" id="PTHR46656">
    <property type="entry name" value="PUTATIVE-RELATED"/>
    <property type="match status" value="1"/>
</dbReference>
<dbReference type="AlphaFoldDB" id="A0A512H3R8"/>
<dbReference type="EMBL" id="BJZO01000003">
    <property type="protein sequence ID" value="GEO80073.1"/>
    <property type="molecule type" value="Genomic_DNA"/>
</dbReference>
<dbReference type="OrthoDB" id="9781738at2"/>